<dbReference type="OrthoDB" id="428577at2759"/>
<dbReference type="GO" id="GO:0000981">
    <property type="term" value="F:DNA-binding transcription factor activity, RNA polymerase II-specific"/>
    <property type="evidence" value="ECO:0007669"/>
    <property type="project" value="TreeGrafter"/>
</dbReference>
<dbReference type="InterPro" id="IPR052146">
    <property type="entry name" value="HOT1"/>
</dbReference>
<evidence type="ECO:0000313" key="4">
    <source>
        <dbReference type="Proteomes" id="UP000827284"/>
    </source>
</evidence>
<feature type="compositionally biased region" description="Low complexity" evidence="1">
    <location>
        <begin position="121"/>
        <end position="147"/>
    </location>
</feature>
<name>A0A9P3LXK7_9FUNG</name>
<reference evidence="3" key="2">
    <citation type="journal article" date="2022" name="Microbiol. Resour. Announc.">
        <title>Whole-Genome Sequence of Entomortierella parvispora E1425, a Mucoromycotan Fungus Associated with Burkholderiaceae-Related Endosymbiotic Bacteria.</title>
        <authorList>
            <person name="Herlambang A."/>
            <person name="Guo Y."/>
            <person name="Takashima Y."/>
            <person name="Narisawa K."/>
            <person name="Ohta H."/>
            <person name="Nishizawa T."/>
        </authorList>
    </citation>
    <scope>NUCLEOTIDE SEQUENCE</scope>
    <source>
        <strain evidence="3">E1425</strain>
    </source>
</reference>
<dbReference type="PANTHER" id="PTHR37784">
    <property type="entry name" value="PROTEIN MSN1"/>
    <property type="match status" value="1"/>
</dbReference>
<proteinExistence type="predicted"/>
<gene>
    <name evidence="3" type="ORF">EMPS_06814</name>
</gene>
<sequence length="352" mass="40700">MEETSSERQLQMLQVSLPNRKRKTLVDDYLEDIGLRQDELKRQKRIARAATLPEEDKGLVYWEQYCEDHGRDTLPTWDSLESYIVEFVTPLEGQADELRRMDPTISPIRDLLHPVLRLRNQHGGQQQHQRSPPLKQHQPRQQTQPLQSAAVARAVQLPSPLSTRATDSRPDTPEVSTSAIHAAHAKSRREMYEDTDDDFQENDPVDPVAANAAAALKYGDYSQFTAQEFRFLTVGGQVQKYDRNVPSHYRINVEIQAVGDVLQEWRFGYEGEPSVQDLNSKYGGKWRLSQKSLYEMRSMVVMEFVYLVMEEGLSSLQAVQKLVHMQGHRLITRLGKDVKTQRLKRKYQVRKK</sequence>
<dbReference type="GO" id="GO:0060963">
    <property type="term" value="P:positive regulation of ribosomal protein gene transcription by RNA polymerase II"/>
    <property type="evidence" value="ECO:0007669"/>
    <property type="project" value="TreeGrafter"/>
</dbReference>
<dbReference type="Pfam" id="PF12550">
    <property type="entry name" value="GCR1_C"/>
    <property type="match status" value="1"/>
</dbReference>
<accession>A0A9P3LXK7</accession>
<dbReference type="AlphaFoldDB" id="A0A9P3LXK7"/>
<feature type="domain" description="Transcription activator GCR1-like" evidence="2">
    <location>
        <begin position="249"/>
        <end position="322"/>
    </location>
</feature>
<comment type="caution">
    <text evidence="3">The sequence shown here is derived from an EMBL/GenBank/DDBJ whole genome shotgun (WGS) entry which is preliminary data.</text>
</comment>
<evidence type="ECO:0000256" key="1">
    <source>
        <dbReference type="SAM" id="MobiDB-lite"/>
    </source>
</evidence>
<organism evidence="3 4">
    <name type="scientific">Entomortierella parvispora</name>
    <dbReference type="NCBI Taxonomy" id="205924"/>
    <lineage>
        <taxon>Eukaryota</taxon>
        <taxon>Fungi</taxon>
        <taxon>Fungi incertae sedis</taxon>
        <taxon>Mucoromycota</taxon>
        <taxon>Mortierellomycotina</taxon>
        <taxon>Mortierellomycetes</taxon>
        <taxon>Mortierellales</taxon>
        <taxon>Mortierellaceae</taxon>
        <taxon>Entomortierella</taxon>
    </lineage>
</organism>
<feature type="region of interest" description="Disordered" evidence="1">
    <location>
        <begin position="121"/>
        <end position="190"/>
    </location>
</feature>
<evidence type="ECO:0000259" key="2">
    <source>
        <dbReference type="Pfam" id="PF12550"/>
    </source>
</evidence>
<dbReference type="InterPro" id="IPR022210">
    <property type="entry name" value="TF_GCR1-like"/>
</dbReference>
<dbReference type="Proteomes" id="UP000827284">
    <property type="component" value="Unassembled WGS sequence"/>
</dbReference>
<keyword evidence="4" id="KW-1185">Reference proteome</keyword>
<evidence type="ECO:0000313" key="3">
    <source>
        <dbReference type="EMBL" id="GJJ74456.1"/>
    </source>
</evidence>
<dbReference type="PANTHER" id="PTHR37784:SF2">
    <property type="entry name" value="HIGH-OSMOLARITY-INDUCED TRANSCRIPTION PROTEIN 1"/>
    <property type="match status" value="1"/>
</dbReference>
<reference evidence="3" key="1">
    <citation type="submission" date="2021-11" db="EMBL/GenBank/DDBJ databases">
        <authorList>
            <person name="Herlambang A."/>
            <person name="Guo Y."/>
            <person name="Takashima Y."/>
            <person name="Nishizawa T."/>
        </authorList>
    </citation>
    <scope>NUCLEOTIDE SEQUENCE</scope>
    <source>
        <strain evidence="3">E1425</strain>
    </source>
</reference>
<protein>
    <recommendedName>
        <fullName evidence="2">Transcription activator GCR1-like domain-containing protein</fullName>
    </recommendedName>
</protein>
<dbReference type="GO" id="GO:0000978">
    <property type="term" value="F:RNA polymerase II cis-regulatory region sequence-specific DNA binding"/>
    <property type="evidence" value="ECO:0007669"/>
    <property type="project" value="TreeGrafter"/>
</dbReference>
<dbReference type="EMBL" id="BQFW01000009">
    <property type="protein sequence ID" value="GJJ74456.1"/>
    <property type="molecule type" value="Genomic_DNA"/>
</dbReference>